<name>A0A0U3EK09_9EURY</name>
<dbReference type="AlphaFoldDB" id="A0A0U3EK09"/>
<keyword evidence="2" id="KW-1185">Reference proteome</keyword>
<proteinExistence type="predicted"/>
<sequence length="46" mass="5320">MDGKKYYLYNSLEDVLECNVDVVTTGSNNKDFLENISKDVVLIYEK</sequence>
<gene>
    <name evidence="1" type="ORF">sm9_1125</name>
</gene>
<accession>A0A0U3EK09</accession>
<dbReference type="OrthoDB" id="61846at2157"/>
<dbReference type="GeneID" id="43131705"/>
<dbReference type="EMBL" id="CP011266">
    <property type="protein sequence ID" value="ALT68909.1"/>
    <property type="molecule type" value="Genomic_DNA"/>
</dbReference>
<evidence type="ECO:0000313" key="1">
    <source>
        <dbReference type="EMBL" id="ALT68909.1"/>
    </source>
</evidence>
<dbReference type="PATRIC" id="fig|230361.4.peg.1161"/>
<dbReference type="RefSeq" id="WP_157064669.1">
    <property type="nucleotide sequence ID" value="NZ_CP011266.1"/>
</dbReference>
<organism evidence="1 2">
    <name type="scientific">Methanobrevibacter millerae</name>
    <dbReference type="NCBI Taxonomy" id="230361"/>
    <lineage>
        <taxon>Archaea</taxon>
        <taxon>Methanobacteriati</taxon>
        <taxon>Methanobacteriota</taxon>
        <taxon>Methanomada group</taxon>
        <taxon>Methanobacteria</taxon>
        <taxon>Methanobacteriales</taxon>
        <taxon>Methanobacteriaceae</taxon>
        <taxon>Methanobrevibacter</taxon>
    </lineage>
</organism>
<evidence type="ECO:0000313" key="2">
    <source>
        <dbReference type="Proteomes" id="UP000067738"/>
    </source>
</evidence>
<reference evidence="1 2" key="1">
    <citation type="submission" date="2015-04" db="EMBL/GenBank/DDBJ databases">
        <title>The complete genome sequence of the rumen methanogen Methanobrevibacter millerae SM9.</title>
        <authorList>
            <person name="Leahy S.C."/>
            <person name="Kelly W.J."/>
            <person name="Pacheco D.M."/>
            <person name="Li D."/>
            <person name="Altermann E."/>
            <person name="Attwood G.T."/>
        </authorList>
    </citation>
    <scope>NUCLEOTIDE SEQUENCE [LARGE SCALE GENOMIC DNA]</scope>
    <source>
        <strain evidence="1 2">SM9</strain>
    </source>
</reference>
<protein>
    <submittedName>
        <fullName evidence="1">Uncharacterized protein</fullName>
    </submittedName>
</protein>
<dbReference type="KEGG" id="mmil:sm9_1125"/>
<dbReference type="Proteomes" id="UP000067738">
    <property type="component" value="Chromosome"/>
</dbReference>